<dbReference type="PANTHER" id="PTHR28219">
    <property type="entry name" value="UPF0642 PROTEIN YBL028C"/>
    <property type="match status" value="1"/>
</dbReference>
<feature type="region of interest" description="Disordered" evidence="1">
    <location>
        <begin position="1"/>
        <end position="26"/>
    </location>
</feature>
<protein>
    <recommendedName>
        <fullName evidence="2">DUF2423 domain-containing protein</fullName>
    </recommendedName>
</protein>
<dbReference type="PANTHER" id="PTHR28219:SF1">
    <property type="entry name" value="UPF0642 PROTEIN YBL028C"/>
    <property type="match status" value="1"/>
</dbReference>
<gene>
    <name evidence="3" type="ORF">E0L32_008204</name>
</gene>
<reference evidence="3 4" key="1">
    <citation type="submission" date="2019-06" db="EMBL/GenBank/DDBJ databases">
        <title>Draft genome sequence of the filamentous fungus Phialemoniopsis curvata isolated from diesel fuel.</title>
        <authorList>
            <person name="Varaljay V.A."/>
            <person name="Lyon W.J."/>
            <person name="Crouch A.L."/>
            <person name="Drake C.E."/>
            <person name="Hollomon J.M."/>
            <person name="Nadeau L.J."/>
            <person name="Nunn H.S."/>
            <person name="Stevenson B.S."/>
            <person name="Bojanowski C.L."/>
            <person name="Crookes-Goodson W.J."/>
        </authorList>
    </citation>
    <scope>NUCLEOTIDE SEQUENCE [LARGE SCALE GENOMIC DNA]</scope>
    <source>
        <strain evidence="3 4">D216</strain>
    </source>
</reference>
<dbReference type="GO" id="GO:0030687">
    <property type="term" value="C:preribosome, large subunit precursor"/>
    <property type="evidence" value="ECO:0007669"/>
    <property type="project" value="TreeGrafter"/>
</dbReference>
<dbReference type="Proteomes" id="UP000319257">
    <property type="component" value="Unassembled WGS sequence"/>
</dbReference>
<feature type="compositionally biased region" description="Basic residues" evidence="1">
    <location>
        <begin position="93"/>
        <end position="105"/>
    </location>
</feature>
<dbReference type="InterPro" id="IPR019434">
    <property type="entry name" value="DUF2423"/>
</dbReference>
<evidence type="ECO:0000259" key="2">
    <source>
        <dbReference type="Pfam" id="PF10338"/>
    </source>
</evidence>
<feature type="compositionally biased region" description="Basic residues" evidence="1">
    <location>
        <begin position="114"/>
        <end position="123"/>
    </location>
</feature>
<feature type="domain" description="DUF2423" evidence="2">
    <location>
        <begin position="1"/>
        <end position="44"/>
    </location>
</feature>
<organism evidence="3 4">
    <name type="scientific">Thyridium curvatum</name>
    <dbReference type="NCBI Taxonomy" id="1093900"/>
    <lineage>
        <taxon>Eukaryota</taxon>
        <taxon>Fungi</taxon>
        <taxon>Dikarya</taxon>
        <taxon>Ascomycota</taxon>
        <taxon>Pezizomycotina</taxon>
        <taxon>Sordariomycetes</taxon>
        <taxon>Sordariomycetidae</taxon>
        <taxon>Thyridiales</taxon>
        <taxon>Thyridiaceae</taxon>
        <taxon>Thyridium</taxon>
    </lineage>
</organism>
<evidence type="ECO:0000256" key="1">
    <source>
        <dbReference type="SAM" id="MobiDB-lite"/>
    </source>
</evidence>
<comment type="caution">
    <text evidence="3">The sequence shown here is derived from an EMBL/GenBank/DDBJ whole genome shotgun (WGS) entry which is preliminary data.</text>
</comment>
<dbReference type="Pfam" id="PF10338">
    <property type="entry name" value="YBL028C_N"/>
    <property type="match status" value="1"/>
</dbReference>
<accession>A0A507AK61</accession>
<keyword evidence="4" id="KW-1185">Reference proteome</keyword>
<dbReference type="EMBL" id="SKBQ01000053">
    <property type="protein sequence ID" value="TPX10815.1"/>
    <property type="molecule type" value="Genomic_DNA"/>
</dbReference>
<name>A0A507AK61_9PEZI</name>
<dbReference type="GeneID" id="41975651"/>
<sequence>MAKSSRASTRKANNQRLKKNVFGPIESERAQRLSAKLLELASQPKPVKEAEMVDIAEVDDSAETAQKAQKDNEDEDMEIDSASKGKASTGSKPGKKRIEKRRVKKSSIVFPKYKDRRGQKKSK</sequence>
<proteinExistence type="predicted"/>
<feature type="compositionally biased region" description="Low complexity" evidence="1">
    <location>
        <begin position="82"/>
        <end position="92"/>
    </location>
</feature>
<dbReference type="RefSeq" id="XP_030992526.1">
    <property type="nucleotide sequence ID" value="XM_031143033.1"/>
</dbReference>
<dbReference type="InParanoid" id="A0A507AK61"/>
<evidence type="ECO:0000313" key="4">
    <source>
        <dbReference type="Proteomes" id="UP000319257"/>
    </source>
</evidence>
<dbReference type="AlphaFoldDB" id="A0A507AK61"/>
<feature type="compositionally biased region" description="Polar residues" evidence="1">
    <location>
        <begin position="1"/>
        <end position="15"/>
    </location>
</feature>
<feature type="region of interest" description="Disordered" evidence="1">
    <location>
        <begin position="55"/>
        <end position="123"/>
    </location>
</feature>
<evidence type="ECO:0000313" key="3">
    <source>
        <dbReference type="EMBL" id="TPX10815.1"/>
    </source>
</evidence>
<dbReference type="OrthoDB" id="4087970at2759"/>